<dbReference type="PANTHER" id="PTHR36510">
    <property type="entry name" value="GLUTAMATE--CYSTEINE LIGASE 2-RELATED"/>
    <property type="match status" value="1"/>
</dbReference>
<dbReference type="InterPro" id="IPR014746">
    <property type="entry name" value="Gln_synth/guanido_kin_cat_dom"/>
</dbReference>
<keyword evidence="2" id="KW-0436">Ligase</keyword>
<dbReference type="PANTHER" id="PTHR36510:SF3">
    <property type="entry name" value="CONSERVED PROTEIN"/>
    <property type="match status" value="1"/>
</dbReference>
<dbReference type="EMBL" id="QQST01000001">
    <property type="protein sequence ID" value="RDI70801.1"/>
    <property type="molecule type" value="Genomic_DNA"/>
</dbReference>
<dbReference type="Proteomes" id="UP000199289">
    <property type="component" value="Unassembled WGS sequence"/>
</dbReference>
<evidence type="ECO:0000313" key="1">
    <source>
        <dbReference type="EMBL" id="RDI70801.1"/>
    </source>
</evidence>
<keyword evidence="4" id="KW-1185">Reference proteome</keyword>
<accession>A0A1H1BIS0</accession>
<dbReference type="Pfam" id="PF04107">
    <property type="entry name" value="GCS2"/>
    <property type="match status" value="1"/>
</dbReference>
<reference evidence="2" key="2">
    <citation type="submission" date="2016-10" db="EMBL/GenBank/DDBJ databases">
        <authorList>
            <person name="de Groot N.N."/>
        </authorList>
    </citation>
    <scope>NUCLEOTIDE SEQUENCE [LARGE SCALE GENOMIC DNA]</scope>
    <source>
        <strain evidence="2">CGMCC 1.12397</strain>
    </source>
</reference>
<dbReference type="InterPro" id="IPR006336">
    <property type="entry name" value="GCS2"/>
</dbReference>
<proteinExistence type="predicted"/>
<gene>
    <name evidence="1" type="ORF">DWB78_03130</name>
    <name evidence="2" type="ORF">SAMN05216278_1814</name>
</gene>
<dbReference type="InterPro" id="IPR050141">
    <property type="entry name" value="GCL_type2/YbdK_subfam"/>
</dbReference>
<dbReference type="OrthoDB" id="156252at2157"/>
<evidence type="ECO:0000313" key="3">
    <source>
        <dbReference type="Proteomes" id="UP000199289"/>
    </source>
</evidence>
<reference evidence="1 4" key="3">
    <citation type="submission" date="2018-07" db="EMBL/GenBank/DDBJ databases">
        <title>Genome sequence of extremly halophilic archaeon Halopelagius longus strain BC12-B1.</title>
        <authorList>
            <person name="Zhang X."/>
        </authorList>
    </citation>
    <scope>NUCLEOTIDE SEQUENCE [LARGE SCALE GENOMIC DNA]</scope>
    <source>
        <strain evidence="1 4">BC12-B1</strain>
    </source>
</reference>
<sequence length="357" mass="40826">MQKSIEVEYWVVDEDGELTTPGSLTEISENVEEEFVPPLFELKTPPCETYADLRSTFVDQLDQVLTRADELDKLLVPLGTPVNGEQIERWPSERSRIQKRVLGTNFDYAKYCAGTHLHFEKRNVVDQLNVLAGLDPALALLNSSPYFRGERVANGARAYLYRKKCYENFPKHGQLWEYVDTVAQWERRLDRRLAEFTEAAVEAGIDKMAVEANFTADDVVWTPVRLRDEMPTVEWRAPDATLPSQILRLAEEMDAVMEQLHHANVRVDGTTGEVTDDEIVLPEFETVCDYVADAIYEGLDSADVATYLERMGFDVQGYAPVTRKIDGRERVSPDEAKELRLRYGELLREDVNDLLRN</sequence>
<protein>
    <submittedName>
        <fullName evidence="1">Glutamate--cysteine ligase</fullName>
    </submittedName>
    <submittedName>
        <fullName evidence="2">Glutamate-cysteine ligase family 2(GCS2)</fullName>
    </submittedName>
</protein>
<dbReference type="GO" id="GO:0004357">
    <property type="term" value="F:glutamate-cysteine ligase activity"/>
    <property type="evidence" value="ECO:0007669"/>
    <property type="project" value="InterPro"/>
</dbReference>
<evidence type="ECO:0000313" key="4">
    <source>
        <dbReference type="Proteomes" id="UP000255421"/>
    </source>
</evidence>
<dbReference type="SUPFAM" id="SSF55931">
    <property type="entry name" value="Glutamine synthetase/guanido kinase"/>
    <property type="match status" value="1"/>
</dbReference>
<reference evidence="3" key="1">
    <citation type="submission" date="2016-10" db="EMBL/GenBank/DDBJ databases">
        <authorList>
            <person name="Varghese N."/>
            <person name="Submissions S."/>
        </authorList>
    </citation>
    <scope>NUCLEOTIDE SEQUENCE [LARGE SCALE GENOMIC DNA]</scope>
    <source>
        <strain evidence="3">CGMCC 1.12397</strain>
    </source>
</reference>
<evidence type="ECO:0000313" key="2">
    <source>
        <dbReference type="EMBL" id="SDQ51801.1"/>
    </source>
</evidence>
<name>A0A1H1BIS0_9EURY</name>
<dbReference type="Proteomes" id="UP000255421">
    <property type="component" value="Unassembled WGS sequence"/>
</dbReference>
<dbReference type="Gene3D" id="3.30.590.20">
    <property type="match status" value="1"/>
</dbReference>
<dbReference type="EMBL" id="FNKQ01000002">
    <property type="protein sequence ID" value="SDQ51801.1"/>
    <property type="molecule type" value="Genomic_DNA"/>
</dbReference>
<dbReference type="AlphaFoldDB" id="A0A1H1BIS0"/>
<dbReference type="GO" id="GO:0042398">
    <property type="term" value="P:modified amino acid biosynthetic process"/>
    <property type="evidence" value="ECO:0007669"/>
    <property type="project" value="InterPro"/>
</dbReference>
<organism evidence="2 3">
    <name type="scientific">Halopelagius longus</name>
    <dbReference type="NCBI Taxonomy" id="1236180"/>
    <lineage>
        <taxon>Archaea</taxon>
        <taxon>Methanobacteriati</taxon>
        <taxon>Methanobacteriota</taxon>
        <taxon>Stenosarchaea group</taxon>
        <taxon>Halobacteria</taxon>
        <taxon>Halobacteriales</taxon>
        <taxon>Haloferacaceae</taxon>
    </lineage>
</organism>
<dbReference type="RefSeq" id="WP_092536122.1">
    <property type="nucleotide sequence ID" value="NZ_FNKQ01000002.1"/>
</dbReference>